<evidence type="ECO:0000256" key="1">
    <source>
        <dbReference type="SAM" id="Coils"/>
    </source>
</evidence>
<dbReference type="RefSeq" id="WP_136077628.1">
    <property type="nucleotide sequence ID" value="NZ_CAAHFG010000001.1"/>
</dbReference>
<reference evidence="6 7" key="1">
    <citation type="submission" date="2019-04" db="EMBL/GenBank/DDBJ databases">
        <authorList>
            <person name="Van Vliet M D."/>
        </authorList>
    </citation>
    <scope>NUCLEOTIDE SEQUENCE [LARGE SCALE GENOMIC DNA]</scope>
    <source>
        <strain evidence="6 7">F1</strain>
    </source>
</reference>
<evidence type="ECO:0000259" key="3">
    <source>
        <dbReference type="Pfam" id="PF03050"/>
    </source>
</evidence>
<keyword evidence="1" id="KW-0175">Coiled coil</keyword>
<sequence length="503" mass="57558">MSEADIIARQNQEIEFLREENRLLRQKVDLLVRQIFGGGKSEKLSPDQIEMLFGDETPGQPEASADEPAAVEAPEPARKRQPRRPRYPENLPVEEEIIDPEPVKANPSLFRQIGEQVSEQLDYEPGRFKIKRQVRRTFVKRNDPDAVPTTAALPPKLLERGMMAPGLLAHVVVGKYADHLPLYRQEQIFKQRYDVHLGRNTLCRGVELVAEWLKPVAQQMFKEQLAGGYVQLDETPVQYLSAGRGKTAKGYLWVSNAPRNKDTVFHWAPGRGYEHLKRWLPDQFDCIIQTDEYQPYAKLTKELALPAHAACWAHVRRRFFKAYEMGEHRARNGWILHQIGQLYQIEKKLREQNAGPNLRAAIRESESRPILDRLFRVFGAMFEGGYYKPRSLTGTAVAYALRQREGLRAYVELGQVEIDNNGVENAIRPAALGRKNWLFIGDKDAGWRSAVIYTILASCKTHGLDPYAYLKDVLERLPDMTIRQIPSVTPRAWAKARSMKLAS</sequence>
<dbReference type="NCBIfam" id="NF033517">
    <property type="entry name" value="transpos_IS66"/>
    <property type="match status" value="1"/>
</dbReference>
<feature type="compositionally biased region" description="Low complexity" evidence="2">
    <location>
        <begin position="61"/>
        <end position="74"/>
    </location>
</feature>
<dbReference type="Pfam" id="PF03050">
    <property type="entry name" value="DDE_Tnp_IS66"/>
    <property type="match status" value="1"/>
</dbReference>
<dbReference type="InterPro" id="IPR024463">
    <property type="entry name" value="Transposase_TnpC_homeodom"/>
</dbReference>
<proteinExistence type="predicted"/>
<protein>
    <recommendedName>
        <fullName evidence="8">Transposase IS66 central domain-containing protein</fullName>
    </recommendedName>
</protein>
<organism evidence="6 7">
    <name type="scientific">Pontiella desulfatans</name>
    <dbReference type="NCBI Taxonomy" id="2750659"/>
    <lineage>
        <taxon>Bacteria</taxon>
        <taxon>Pseudomonadati</taxon>
        <taxon>Kiritimatiellota</taxon>
        <taxon>Kiritimatiellia</taxon>
        <taxon>Kiritimatiellales</taxon>
        <taxon>Pontiellaceae</taxon>
        <taxon>Pontiella</taxon>
    </lineage>
</organism>
<dbReference type="PANTHER" id="PTHR33678">
    <property type="entry name" value="BLL1576 PROTEIN"/>
    <property type="match status" value="1"/>
</dbReference>
<gene>
    <name evidence="6" type="ORF">PDESU_00466</name>
</gene>
<keyword evidence="7" id="KW-1185">Reference proteome</keyword>
<dbReference type="InterPro" id="IPR052344">
    <property type="entry name" value="Transposase-related"/>
</dbReference>
<name>A0A6C2TW77_PONDE</name>
<dbReference type="Pfam" id="PF13817">
    <property type="entry name" value="DDE_Tnp_IS66_C"/>
    <property type="match status" value="1"/>
</dbReference>
<dbReference type="Proteomes" id="UP000366872">
    <property type="component" value="Unassembled WGS sequence"/>
</dbReference>
<dbReference type="InterPro" id="IPR039552">
    <property type="entry name" value="IS66_C"/>
</dbReference>
<evidence type="ECO:0000313" key="7">
    <source>
        <dbReference type="Proteomes" id="UP000366872"/>
    </source>
</evidence>
<dbReference type="InterPro" id="IPR004291">
    <property type="entry name" value="Transposase_IS66_central"/>
</dbReference>
<evidence type="ECO:0000259" key="4">
    <source>
        <dbReference type="Pfam" id="PF13007"/>
    </source>
</evidence>
<feature type="domain" description="Transposase IS66 C-terminal" evidence="5">
    <location>
        <begin position="454"/>
        <end position="485"/>
    </location>
</feature>
<dbReference type="AlphaFoldDB" id="A0A6C2TW77"/>
<evidence type="ECO:0000313" key="6">
    <source>
        <dbReference type="EMBL" id="VGO11918.1"/>
    </source>
</evidence>
<evidence type="ECO:0000256" key="2">
    <source>
        <dbReference type="SAM" id="MobiDB-lite"/>
    </source>
</evidence>
<accession>A0A6C2TW77</accession>
<dbReference type="PANTHER" id="PTHR33678:SF1">
    <property type="entry name" value="BLL1576 PROTEIN"/>
    <property type="match status" value="1"/>
</dbReference>
<dbReference type="Pfam" id="PF13007">
    <property type="entry name" value="LZ_Tnp_IS66"/>
    <property type="match status" value="1"/>
</dbReference>
<evidence type="ECO:0000259" key="5">
    <source>
        <dbReference type="Pfam" id="PF13817"/>
    </source>
</evidence>
<feature type="domain" description="Transposase TnpC homeodomain" evidence="4">
    <location>
        <begin position="24"/>
        <end position="95"/>
    </location>
</feature>
<feature type="coiled-coil region" evidence="1">
    <location>
        <begin position="7"/>
        <end position="34"/>
    </location>
</feature>
<feature type="domain" description="Transposase IS66 central" evidence="3">
    <location>
        <begin position="160"/>
        <end position="445"/>
    </location>
</feature>
<dbReference type="EMBL" id="CAAHFG010000001">
    <property type="protein sequence ID" value="VGO11918.1"/>
    <property type="molecule type" value="Genomic_DNA"/>
</dbReference>
<feature type="region of interest" description="Disordered" evidence="2">
    <location>
        <begin position="39"/>
        <end position="88"/>
    </location>
</feature>
<evidence type="ECO:0008006" key="8">
    <source>
        <dbReference type="Google" id="ProtNLM"/>
    </source>
</evidence>